<dbReference type="Pfam" id="PF18133">
    <property type="entry name" value="HydF_tetramer"/>
    <property type="match status" value="1"/>
</dbReference>
<dbReference type="Pfam" id="PF18128">
    <property type="entry name" value="HydF_dimer"/>
    <property type="match status" value="1"/>
</dbReference>
<dbReference type="PANTHER" id="PTHR42714:SF6">
    <property type="entry name" value="TRANSLATION INITIATION FACTOR IF-2"/>
    <property type="match status" value="1"/>
</dbReference>
<evidence type="ECO:0000313" key="5">
    <source>
        <dbReference type="Proteomes" id="UP000182680"/>
    </source>
</evidence>
<dbReference type="GO" id="GO:0005737">
    <property type="term" value="C:cytoplasm"/>
    <property type="evidence" value="ECO:0007669"/>
    <property type="project" value="TreeGrafter"/>
</dbReference>
<dbReference type="InterPro" id="IPR040644">
    <property type="entry name" value="HydF_tetramer"/>
</dbReference>
<dbReference type="InterPro" id="IPR006073">
    <property type="entry name" value="GTP-bd"/>
</dbReference>
<protein>
    <submittedName>
        <fullName evidence="4">[FeFe] hydrogenase H-cluster maturation GTPase HydF</fullName>
    </submittedName>
</protein>
<comment type="caution">
    <text evidence="4">The sequence shown here is derived from an EMBL/GenBank/DDBJ whole genome shotgun (WGS) entry which is preliminary data.</text>
</comment>
<dbReference type="InterPro" id="IPR027417">
    <property type="entry name" value="P-loop_NTPase"/>
</dbReference>
<dbReference type="Gene3D" id="3.40.50.300">
    <property type="entry name" value="P-loop containing nucleotide triphosphate hydrolases"/>
    <property type="match status" value="1"/>
</dbReference>
<evidence type="ECO:0000313" key="4">
    <source>
        <dbReference type="EMBL" id="SFW47040.1"/>
    </source>
</evidence>
<sequence>MKDAPKGLRLHIAVLGRCNVGKSSLLNALCGQDVAIVSATPGTTADPVEKTLEMAPLGPVVFLDTAGTDDTGELGGLRAGRSLAAMTRADLALLVTDSPSWGPYERDLAARLKEQEIRFVAVRNKADQPGSMARPQGLSDEVPFVCVSAYSGQGLDAVRAALMAAAPEGALRQPPLASDLLPDKGVLVLVTPIDSGAPRGRLILPQVQTIRDSLDGRKICLVVTEAELPAALRCLKKAPDLVVCDSQVVHAVDRHTPEYIPMTTFSILMARFKGDLTCLVQGAATLRKLRSGDSVLIQEACSHHAQKDDIGRVKLPRLLQKMAGGGLRISIAAGKEFSGYSGDCKAVVHCGGCVITRGQMMARLHAATRAGLPITNYGVAISLAQGVLPRVLAPFPEALRAYEDACCL</sequence>
<dbReference type="Gene3D" id="3.40.50.11410">
    <property type="match status" value="1"/>
</dbReference>
<dbReference type="InterPro" id="IPR041606">
    <property type="entry name" value="HydF_dimer"/>
</dbReference>
<reference evidence="5" key="1">
    <citation type="submission" date="2016-11" db="EMBL/GenBank/DDBJ databases">
        <authorList>
            <person name="Jaros S."/>
            <person name="Januszkiewicz K."/>
            <person name="Wedrychowicz H."/>
        </authorList>
    </citation>
    <scope>NUCLEOTIDE SEQUENCE [LARGE SCALE GENOMIC DNA]</scope>
    <source>
        <strain evidence="5">DSM 7057</strain>
    </source>
</reference>
<dbReference type="InterPro" id="IPR023873">
    <property type="entry name" value="FeFe-hyd_GTPase_HydF"/>
</dbReference>
<dbReference type="Gene3D" id="3.40.50.11420">
    <property type="match status" value="1"/>
</dbReference>
<dbReference type="GO" id="GO:0030488">
    <property type="term" value="P:tRNA methylation"/>
    <property type="evidence" value="ECO:0007669"/>
    <property type="project" value="TreeGrafter"/>
</dbReference>
<dbReference type="GO" id="GO:0002098">
    <property type="term" value="P:tRNA wobble uridine modification"/>
    <property type="evidence" value="ECO:0007669"/>
    <property type="project" value="TreeGrafter"/>
</dbReference>
<gene>
    <name evidence="4" type="ORF">SAMN02910291_01443</name>
</gene>
<feature type="domain" description="Hydrogen maturase F tetramerization" evidence="3">
    <location>
        <begin position="279"/>
        <end position="394"/>
    </location>
</feature>
<proteinExistence type="predicted"/>
<organism evidence="4 5">
    <name type="scientific">Desulfovibrio desulfuricans</name>
    <dbReference type="NCBI Taxonomy" id="876"/>
    <lineage>
        <taxon>Bacteria</taxon>
        <taxon>Pseudomonadati</taxon>
        <taxon>Thermodesulfobacteriota</taxon>
        <taxon>Desulfovibrionia</taxon>
        <taxon>Desulfovibrionales</taxon>
        <taxon>Desulfovibrionaceae</taxon>
        <taxon>Desulfovibrio</taxon>
    </lineage>
</organism>
<dbReference type="PANTHER" id="PTHR42714">
    <property type="entry name" value="TRNA MODIFICATION GTPASE GTPBP3"/>
    <property type="match status" value="1"/>
</dbReference>
<evidence type="ECO:0000259" key="2">
    <source>
        <dbReference type="Pfam" id="PF18128"/>
    </source>
</evidence>
<evidence type="ECO:0000259" key="3">
    <source>
        <dbReference type="Pfam" id="PF18133"/>
    </source>
</evidence>
<dbReference type="NCBIfam" id="TIGR00231">
    <property type="entry name" value="small_GTP"/>
    <property type="match status" value="1"/>
</dbReference>
<dbReference type="RefSeq" id="WP_072311811.1">
    <property type="nucleotide sequence ID" value="NZ_FPIW01000021.1"/>
</dbReference>
<dbReference type="GO" id="GO:0005525">
    <property type="term" value="F:GTP binding"/>
    <property type="evidence" value="ECO:0007669"/>
    <property type="project" value="InterPro"/>
</dbReference>
<feature type="domain" description="Hydrogen maturase F dimerization" evidence="2">
    <location>
        <begin position="176"/>
        <end position="274"/>
    </location>
</feature>
<dbReference type="SUPFAM" id="SSF52540">
    <property type="entry name" value="P-loop containing nucleoside triphosphate hydrolases"/>
    <property type="match status" value="1"/>
</dbReference>
<dbReference type="EMBL" id="FPIW01000021">
    <property type="protein sequence ID" value="SFW47040.1"/>
    <property type="molecule type" value="Genomic_DNA"/>
</dbReference>
<evidence type="ECO:0000259" key="1">
    <source>
        <dbReference type="Pfam" id="PF01926"/>
    </source>
</evidence>
<dbReference type="AlphaFoldDB" id="A0AA94HSQ7"/>
<dbReference type="Proteomes" id="UP000182680">
    <property type="component" value="Unassembled WGS sequence"/>
</dbReference>
<accession>A0AA94HSQ7</accession>
<dbReference type="CDD" id="cd00880">
    <property type="entry name" value="Era_like"/>
    <property type="match status" value="1"/>
</dbReference>
<dbReference type="InterPro" id="IPR005225">
    <property type="entry name" value="Small_GTP-bd"/>
</dbReference>
<feature type="domain" description="G" evidence="1">
    <location>
        <begin position="11"/>
        <end position="125"/>
    </location>
</feature>
<dbReference type="NCBIfam" id="TIGR03918">
    <property type="entry name" value="GTP_HydF"/>
    <property type="match status" value="1"/>
</dbReference>
<name>A0AA94HSQ7_DESDE</name>
<dbReference type="Pfam" id="PF01926">
    <property type="entry name" value="MMR_HSR1"/>
    <property type="match status" value="1"/>
</dbReference>